<dbReference type="STRING" id="926556.Echvi_1090"/>
<dbReference type="AlphaFoldDB" id="L0FX72"/>
<feature type="transmembrane region" description="Helical" evidence="1">
    <location>
        <begin position="29"/>
        <end position="49"/>
    </location>
</feature>
<evidence type="ECO:0000313" key="3">
    <source>
        <dbReference type="Proteomes" id="UP000010796"/>
    </source>
</evidence>
<name>L0FX72_ECHVK</name>
<dbReference type="RefSeq" id="WP_015264925.1">
    <property type="nucleotide sequence ID" value="NC_019904.1"/>
</dbReference>
<dbReference type="PANTHER" id="PTHR36974">
    <property type="entry name" value="MEMBRANE PROTEIN-RELATED"/>
    <property type="match status" value="1"/>
</dbReference>
<dbReference type="eggNOG" id="COG4270">
    <property type="taxonomic scope" value="Bacteria"/>
</dbReference>
<keyword evidence="1" id="KW-1133">Transmembrane helix</keyword>
<feature type="transmembrane region" description="Helical" evidence="1">
    <location>
        <begin position="128"/>
        <end position="147"/>
    </location>
</feature>
<sequence length="165" mass="18682">MLPLFVLLISFGMAAGVLRLLRKAIHWPLVGRIALSTMLVFTAMGHVMFTAGMAKMIPDFIPFKIAMVYFTGLVEIIAAVGIHLRPVRKITGLLLMIFFILMLPANIKAAVEQLNYKTGQFDGPGLNYLWFRIPFQILLIAWTYWWVLVNKKSSLQKTPTAKRDT</sequence>
<dbReference type="OrthoDB" id="673526at2"/>
<dbReference type="PANTHER" id="PTHR36974:SF1">
    <property type="entry name" value="DOXX FAMILY MEMBRANE PROTEIN"/>
    <property type="match status" value="1"/>
</dbReference>
<keyword evidence="1" id="KW-0472">Membrane</keyword>
<dbReference type="EMBL" id="CP003346">
    <property type="protein sequence ID" value="AGA77361.1"/>
    <property type="molecule type" value="Genomic_DNA"/>
</dbReference>
<protein>
    <submittedName>
        <fullName evidence="2">Putative membrane protein</fullName>
    </submittedName>
</protein>
<feature type="transmembrane region" description="Helical" evidence="1">
    <location>
        <begin position="90"/>
        <end position="107"/>
    </location>
</feature>
<reference evidence="3" key="1">
    <citation type="submission" date="2012-02" db="EMBL/GenBank/DDBJ databases">
        <title>The complete genome of Echinicola vietnamensis DSM 17526.</title>
        <authorList>
            <person name="Lucas S."/>
            <person name="Copeland A."/>
            <person name="Lapidus A."/>
            <person name="Glavina del Rio T."/>
            <person name="Dalin E."/>
            <person name="Tice H."/>
            <person name="Bruce D."/>
            <person name="Goodwin L."/>
            <person name="Pitluck S."/>
            <person name="Peters L."/>
            <person name="Ovchinnikova G."/>
            <person name="Teshima H."/>
            <person name="Kyrpides N."/>
            <person name="Mavromatis K."/>
            <person name="Ivanova N."/>
            <person name="Brettin T."/>
            <person name="Detter J.C."/>
            <person name="Han C."/>
            <person name="Larimer F."/>
            <person name="Land M."/>
            <person name="Hauser L."/>
            <person name="Markowitz V."/>
            <person name="Cheng J.-F."/>
            <person name="Hugenholtz P."/>
            <person name="Woyke T."/>
            <person name="Wu D."/>
            <person name="Brambilla E."/>
            <person name="Klenk H.-P."/>
            <person name="Eisen J.A."/>
        </authorList>
    </citation>
    <scope>NUCLEOTIDE SEQUENCE [LARGE SCALE GENOMIC DNA]</scope>
    <source>
        <strain evidence="3">DSM 17526 / LMG 23754 / KMM 6221</strain>
    </source>
</reference>
<dbReference type="HOGENOM" id="CLU_128738_4_1_10"/>
<feature type="transmembrane region" description="Helical" evidence="1">
    <location>
        <begin position="61"/>
        <end position="84"/>
    </location>
</feature>
<evidence type="ECO:0000256" key="1">
    <source>
        <dbReference type="SAM" id="Phobius"/>
    </source>
</evidence>
<dbReference type="Proteomes" id="UP000010796">
    <property type="component" value="Chromosome"/>
</dbReference>
<keyword evidence="3" id="KW-1185">Reference proteome</keyword>
<dbReference type="KEGG" id="evi:Echvi_1090"/>
<organism evidence="2 3">
    <name type="scientific">Echinicola vietnamensis (strain DSM 17526 / LMG 23754 / KMM 6221)</name>
    <dbReference type="NCBI Taxonomy" id="926556"/>
    <lineage>
        <taxon>Bacteria</taxon>
        <taxon>Pseudomonadati</taxon>
        <taxon>Bacteroidota</taxon>
        <taxon>Cytophagia</taxon>
        <taxon>Cytophagales</taxon>
        <taxon>Cyclobacteriaceae</taxon>
        <taxon>Echinicola</taxon>
    </lineage>
</organism>
<proteinExistence type="predicted"/>
<accession>L0FX72</accession>
<keyword evidence="1" id="KW-0812">Transmembrane</keyword>
<evidence type="ECO:0000313" key="2">
    <source>
        <dbReference type="EMBL" id="AGA77361.1"/>
    </source>
</evidence>
<gene>
    <name evidence="2" type="ordered locus">Echvi_1090</name>
</gene>